<dbReference type="AlphaFoldDB" id="A0A0K0DCK3"/>
<dbReference type="Proteomes" id="UP000035642">
    <property type="component" value="Unassembled WGS sequence"/>
</dbReference>
<reference evidence="2" key="1">
    <citation type="submission" date="2012-09" db="EMBL/GenBank/DDBJ databases">
        <authorList>
            <person name="Martin A.A."/>
        </authorList>
    </citation>
    <scope>NUCLEOTIDE SEQUENCE</scope>
</reference>
<protein>
    <submittedName>
        <fullName evidence="3">Uncharacterized protein</fullName>
    </submittedName>
</protein>
<organism evidence="2 3">
    <name type="scientific">Angiostrongylus cantonensis</name>
    <name type="common">Rat lungworm</name>
    <dbReference type="NCBI Taxonomy" id="6313"/>
    <lineage>
        <taxon>Eukaryota</taxon>
        <taxon>Metazoa</taxon>
        <taxon>Ecdysozoa</taxon>
        <taxon>Nematoda</taxon>
        <taxon>Chromadorea</taxon>
        <taxon>Rhabditida</taxon>
        <taxon>Rhabditina</taxon>
        <taxon>Rhabditomorpha</taxon>
        <taxon>Strongyloidea</taxon>
        <taxon>Metastrongylidae</taxon>
        <taxon>Angiostrongylus</taxon>
    </lineage>
</organism>
<keyword evidence="2" id="KW-1185">Reference proteome</keyword>
<accession>A0A0K0DCK3</accession>
<evidence type="ECO:0000313" key="3">
    <source>
        <dbReference type="WBParaSite" id="ACAC_0000831201-mRNA-1"/>
    </source>
</evidence>
<sequence length="54" mass="6310">MQWSVSVIQFSESNNWSNICSCEVLPNDGFRMGDHRADVQRWSSTDQNSERRSM</sequence>
<evidence type="ECO:0000256" key="1">
    <source>
        <dbReference type="SAM" id="MobiDB-lite"/>
    </source>
</evidence>
<dbReference type="WBParaSite" id="ACAC_0000831201-mRNA-1">
    <property type="protein sequence ID" value="ACAC_0000831201-mRNA-1"/>
    <property type="gene ID" value="ACAC_0000831201"/>
</dbReference>
<feature type="region of interest" description="Disordered" evidence="1">
    <location>
        <begin position="35"/>
        <end position="54"/>
    </location>
</feature>
<reference evidence="3" key="2">
    <citation type="submission" date="2017-02" db="UniProtKB">
        <authorList>
            <consortium name="WormBaseParasite"/>
        </authorList>
    </citation>
    <scope>IDENTIFICATION</scope>
</reference>
<evidence type="ECO:0000313" key="2">
    <source>
        <dbReference type="Proteomes" id="UP000035642"/>
    </source>
</evidence>
<name>A0A0K0DCK3_ANGCA</name>
<proteinExistence type="predicted"/>